<comment type="similarity">
    <text evidence="2">Belongs to the MS4A family.</text>
</comment>
<evidence type="ECO:0000256" key="5">
    <source>
        <dbReference type="ARBA" id="ARBA00023136"/>
    </source>
</evidence>
<dbReference type="InterPro" id="IPR030417">
    <property type="entry name" value="MS4A"/>
</dbReference>
<evidence type="ECO:0000256" key="2">
    <source>
        <dbReference type="ARBA" id="ARBA00009565"/>
    </source>
</evidence>
<accession>A0A9D3MLN7</accession>
<comment type="caution">
    <text evidence="7">The sequence shown here is derived from an EMBL/GenBank/DDBJ whole genome shotgun (WGS) entry which is preliminary data.</text>
</comment>
<evidence type="ECO:0000313" key="7">
    <source>
        <dbReference type="EMBL" id="KAG5849580.1"/>
    </source>
</evidence>
<proteinExistence type="inferred from homology"/>
<dbReference type="InterPro" id="IPR007237">
    <property type="entry name" value="CD20-like"/>
</dbReference>
<dbReference type="GO" id="GO:0016020">
    <property type="term" value="C:membrane"/>
    <property type="evidence" value="ECO:0007669"/>
    <property type="project" value="UniProtKB-SubCell"/>
</dbReference>
<dbReference type="PANTHER" id="PTHR23320">
    <property type="entry name" value="MEMBRANE-SPANNING 4-DOMAINS SUBFAMILY A MS4A -RELATED"/>
    <property type="match status" value="1"/>
</dbReference>
<protein>
    <recommendedName>
        <fullName evidence="9">Membrane-spanning 4-domains subfamily A member 12</fullName>
    </recommendedName>
</protein>
<evidence type="ECO:0000256" key="3">
    <source>
        <dbReference type="ARBA" id="ARBA00022692"/>
    </source>
</evidence>
<dbReference type="Pfam" id="PF04103">
    <property type="entry name" value="CD20"/>
    <property type="match status" value="1"/>
</dbReference>
<dbReference type="Proteomes" id="UP001044222">
    <property type="component" value="Unassembled WGS sequence"/>
</dbReference>
<feature type="transmembrane region" description="Helical" evidence="6">
    <location>
        <begin position="121"/>
        <end position="140"/>
    </location>
</feature>
<keyword evidence="5 6" id="KW-0472">Membrane</keyword>
<evidence type="ECO:0000256" key="4">
    <source>
        <dbReference type="ARBA" id="ARBA00022989"/>
    </source>
</evidence>
<evidence type="ECO:0000256" key="1">
    <source>
        <dbReference type="ARBA" id="ARBA00004141"/>
    </source>
</evidence>
<keyword evidence="4 6" id="KW-1133">Transmembrane helix</keyword>
<feature type="transmembrane region" description="Helical" evidence="6">
    <location>
        <begin position="209"/>
        <end position="228"/>
    </location>
</feature>
<name>A0A9D3MLN7_ANGAN</name>
<evidence type="ECO:0000313" key="8">
    <source>
        <dbReference type="Proteomes" id="UP001044222"/>
    </source>
</evidence>
<reference evidence="7" key="1">
    <citation type="submission" date="2021-01" db="EMBL/GenBank/DDBJ databases">
        <title>A chromosome-scale assembly of European eel, Anguilla anguilla.</title>
        <authorList>
            <person name="Henkel C."/>
            <person name="Jong-Raadsen S.A."/>
            <person name="Dufour S."/>
            <person name="Weltzien F.-A."/>
            <person name="Palstra A.P."/>
            <person name="Pelster B."/>
            <person name="Spaink H.P."/>
            <person name="Van Den Thillart G.E."/>
            <person name="Jansen H."/>
            <person name="Zahm M."/>
            <person name="Klopp C."/>
            <person name="Cedric C."/>
            <person name="Louis A."/>
            <person name="Berthelot C."/>
            <person name="Parey E."/>
            <person name="Roest Crollius H."/>
            <person name="Montfort J."/>
            <person name="Robinson-Rechavi M."/>
            <person name="Bucao C."/>
            <person name="Bouchez O."/>
            <person name="Gislard M."/>
            <person name="Lluch J."/>
            <person name="Milhes M."/>
            <person name="Lampietro C."/>
            <person name="Lopez Roques C."/>
            <person name="Donnadieu C."/>
            <person name="Braasch I."/>
            <person name="Desvignes T."/>
            <person name="Postlethwait J."/>
            <person name="Bobe J."/>
            <person name="Guiguen Y."/>
            <person name="Dirks R."/>
        </authorList>
    </citation>
    <scope>NUCLEOTIDE SEQUENCE</scope>
    <source>
        <strain evidence="7">Tag_6206</strain>
        <tissue evidence="7">Liver</tissue>
    </source>
</reference>
<evidence type="ECO:0000256" key="6">
    <source>
        <dbReference type="SAM" id="Phobius"/>
    </source>
</evidence>
<dbReference type="EMBL" id="JAFIRN010000005">
    <property type="protein sequence ID" value="KAG5849580.1"/>
    <property type="molecule type" value="Genomic_DNA"/>
</dbReference>
<evidence type="ECO:0008006" key="9">
    <source>
        <dbReference type="Google" id="ProtNLM"/>
    </source>
</evidence>
<dbReference type="PANTHER" id="PTHR23320:SF129">
    <property type="entry name" value="MEMBRANE-SPANNING 4-DOMAINS SUBFAMILY A MEMBER 15"/>
    <property type="match status" value="1"/>
</dbReference>
<sequence>MTYLQKRRHLNPLSDENAFDRSFRGFTQAVPVGKFRFIFVFGLETAGCKAMAVSISRDLSVMVEDTSVRKLTDRQEALKESIQKGEPKVLGVSQVMVGVVVISYSLPLLASDFTEVVNFGVPWWSGTVFILAGAVAIATDKHSNMKFLCACLITTAIGLLVSILAVIFYFVDLHKNPDITPSKDCNPETDHCNIEHFVVAFSRGVKSSLLLFTIVQAIIASILSYNLYRERKRFNDYTALNQLIPPSPTGATPIEFN</sequence>
<keyword evidence="3 6" id="KW-0812">Transmembrane</keyword>
<comment type="subcellular location">
    <subcellularLocation>
        <location evidence="1">Membrane</location>
        <topology evidence="1">Multi-pass membrane protein</topology>
    </subcellularLocation>
</comment>
<keyword evidence="8" id="KW-1185">Reference proteome</keyword>
<dbReference type="AlphaFoldDB" id="A0A9D3MLN7"/>
<feature type="transmembrane region" description="Helical" evidence="6">
    <location>
        <begin position="147"/>
        <end position="171"/>
    </location>
</feature>
<gene>
    <name evidence="7" type="ORF">ANANG_G00112440</name>
</gene>
<feature type="transmembrane region" description="Helical" evidence="6">
    <location>
        <begin position="89"/>
        <end position="109"/>
    </location>
</feature>
<organism evidence="7 8">
    <name type="scientific">Anguilla anguilla</name>
    <name type="common">European freshwater eel</name>
    <name type="synonym">Muraena anguilla</name>
    <dbReference type="NCBI Taxonomy" id="7936"/>
    <lineage>
        <taxon>Eukaryota</taxon>
        <taxon>Metazoa</taxon>
        <taxon>Chordata</taxon>
        <taxon>Craniata</taxon>
        <taxon>Vertebrata</taxon>
        <taxon>Euteleostomi</taxon>
        <taxon>Actinopterygii</taxon>
        <taxon>Neopterygii</taxon>
        <taxon>Teleostei</taxon>
        <taxon>Anguilliformes</taxon>
        <taxon>Anguillidae</taxon>
        <taxon>Anguilla</taxon>
    </lineage>
</organism>